<evidence type="ECO:0000256" key="2">
    <source>
        <dbReference type="ARBA" id="ARBA00022630"/>
    </source>
</evidence>
<dbReference type="PRINTS" id="PR00368">
    <property type="entry name" value="FADPNR"/>
</dbReference>
<dbReference type="Pfam" id="PF07992">
    <property type="entry name" value="Pyr_redox_2"/>
    <property type="match status" value="1"/>
</dbReference>
<dbReference type="OrthoDB" id="9768666at2"/>
<dbReference type="GO" id="GO:0016491">
    <property type="term" value="F:oxidoreductase activity"/>
    <property type="evidence" value="ECO:0007669"/>
    <property type="project" value="InterPro"/>
</dbReference>
<gene>
    <name evidence="5" type="ORF">FIV42_02315</name>
</gene>
<dbReference type="Gene3D" id="3.50.50.60">
    <property type="entry name" value="FAD/NAD(P)-binding domain"/>
    <property type="match status" value="2"/>
</dbReference>
<keyword evidence="6" id="KW-1185">Reference proteome</keyword>
<proteinExistence type="predicted"/>
<keyword evidence="2" id="KW-0285">Flavoprotein</keyword>
<dbReference type="EMBL" id="CP041186">
    <property type="protein sequence ID" value="QDG49613.1"/>
    <property type="molecule type" value="Genomic_DNA"/>
</dbReference>
<dbReference type="PANTHER" id="PTHR43429:SF3">
    <property type="entry name" value="NITRITE REDUCTASE [NAD(P)H]"/>
    <property type="match status" value="1"/>
</dbReference>
<reference evidence="5 6" key="1">
    <citation type="submission" date="2019-06" db="EMBL/GenBank/DDBJ databases">
        <title>Persicimonas caeni gen. nov., sp. nov., a predatory bacterium isolated from solar saltern.</title>
        <authorList>
            <person name="Wang S."/>
        </authorList>
    </citation>
    <scope>NUCLEOTIDE SEQUENCE [LARGE SCALE GENOMIC DNA]</scope>
    <source>
        <strain evidence="5 6">YN101</strain>
    </source>
</reference>
<name>A0A4Y6PN23_PERCE</name>
<feature type="domain" description="FAD/NAD(P)-binding" evidence="4">
    <location>
        <begin position="2"/>
        <end position="293"/>
    </location>
</feature>
<organism evidence="5 6">
    <name type="scientific">Persicimonas caeni</name>
    <dbReference type="NCBI Taxonomy" id="2292766"/>
    <lineage>
        <taxon>Bacteria</taxon>
        <taxon>Deltaproteobacteria</taxon>
        <taxon>Bradymonadales</taxon>
        <taxon>Bradymonadaceae</taxon>
        <taxon>Persicimonas</taxon>
    </lineage>
</organism>
<dbReference type="InterPro" id="IPR050260">
    <property type="entry name" value="FAD-bd_OxRdtase"/>
</dbReference>
<evidence type="ECO:0000313" key="6">
    <source>
        <dbReference type="Proteomes" id="UP000315995"/>
    </source>
</evidence>
<dbReference type="InterPro" id="IPR023753">
    <property type="entry name" value="FAD/NAD-binding_dom"/>
</dbReference>
<dbReference type="PANTHER" id="PTHR43429">
    <property type="entry name" value="PYRIDINE NUCLEOTIDE-DISULFIDE OXIDOREDUCTASE DOMAIN-CONTAINING"/>
    <property type="match status" value="1"/>
</dbReference>
<dbReference type="InterPro" id="IPR036188">
    <property type="entry name" value="FAD/NAD-bd_sf"/>
</dbReference>
<keyword evidence="3" id="KW-0274">FAD</keyword>
<evidence type="ECO:0000259" key="4">
    <source>
        <dbReference type="Pfam" id="PF07992"/>
    </source>
</evidence>
<dbReference type="PRINTS" id="PR00411">
    <property type="entry name" value="PNDRDTASEI"/>
</dbReference>
<dbReference type="SUPFAM" id="SSF51905">
    <property type="entry name" value="FAD/NAD(P)-binding domain"/>
    <property type="match status" value="1"/>
</dbReference>
<evidence type="ECO:0000313" key="5">
    <source>
        <dbReference type="EMBL" id="QDG49613.1"/>
    </source>
</evidence>
<accession>A0A5B8XZK0</accession>
<evidence type="ECO:0000256" key="3">
    <source>
        <dbReference type="ARBA" id="ARBA00022827"/>
    </source>
</evidence>
<dbReference type="Proteomes" id="UP000315995">
    <property type="component" value="Chromosome"/>
</dbReference>
<accession>A0A4Y6PN23</accession>
<comment type="cofactor">
    <cofactor evidence="1">
        <name>FAD</name>
        <dbReference type="ChEBI" id="CHEBI:57692"/>
    </cofactor>
</comment>
<protein>
    <submittedName>
        <fullName evidence="5">NAD(P)/FAD-dependent oxidoreductase</fullName>
    </submittedName>
</protein>
<evidence type="ECO:0000256" key="1">
    <source>
        <dbReference type="ARBA" id="ARBA00001974"/>
    </source>
</evidence>
<dbReference type="RefSeq" id="WP_141196110.1">
    <property type="nucleotide sequence ID" value="NZ_CP041186.1"/>
</dbReference>
<sequence>MHFVIIGNGVAGIEAAFAIRDRLGPGEAKITVISDETDYFFSRTALMYAYMDKLDRRDLEPYERKVYAQKQIELVRGRVVDLDAAEASLRLQDGSTVAYDRLLLAVGAKPRMVPFAGLDEVEEGLVHFVSMQDLDECERLTWSTERAVVVGGGLIGVELVESLTHHGVEVTFLVREPWFWPAALGKEEAEIVAEHIREHGVDLRMEEEMSEIQVDDAGRVSGVRTNLGDEIPCQMLGVAIGVQANVEWLQGVSTPPAINRGVMVDRSFRTTLPNVWAAGDCVEVDVGRRPGLVETIWYSAKRHGKLAGLSMAGERVEYHPPLFYNSTKFFELEFTTVGDCVDVADGATTLFRKMPGKPISQRIVANERGEVIGFNMLGSRFDHRVLEQWIHDRRDLAWVQRHLQEAQFDVEFGRVPLSKMVEKEIA</sequence>
<dbReference type="AlphaFoldDB" id="A0A4Y6PN23"/>